<keyword evidence="2" id="KW-1185">Reference proteome</keyword>
<reference evidence="1 2" key="1">
    <citation type="submission" date="2016-04" db="EMBL/GenBank/DDBJ databases">
        <authorList>
            <person name="Evans L.H."/>
            <person name="Alamgir A."/>
            <person name="Owens N."/>
            <person name="Weber N.D."/>
            <person name="Virtaneva K."/>
            <person name="Barbian K."/>
            <person name="Babar A."/>
            <person name="Rosenke K."/>
        </authorList>
    </citation>
    <scope>NUCLEOTIDE SEQUENCE [LARGE SCALE GENOMIC DNA]</scope>
    <source>
        <strain evidence="1 2">LMa1</strain>
    </source>
</reference>
<evidence type="ECO:0000313" key="1">
    <source>
        <dbReference type="EMBL" id="OAT85872.1"/>
    </source>
</evidence>
<accession>A0A1B7LHW4</accession>
<comment type="caution">
    <text evidence="1">The sequence shown here is derived from an EMBL/GenBank/DDBJ whole genome shotgun (WGS) entry which is preliminary data.</text>
</comment>
<dbReference type="AlphaFoldDB" id="A0A1B7LHW4"/>
<dbReference type="STRING" id="1838280.A6M21_05200"/>
<dbReference type="EMBL" id="LYVF01000047">
    <property type="protein sequence ID" value="OAT85872.1"/>
    <property type="molecule type" value="Genomic_DNA"/>
</dbReference>
<protein>
    <submittedName>
        <fullName evidence="1">Uncharacterized protein</fullName>
    </submittedName>
</protein>
<dbReference type="OrthoDB" id="1808701at2"/>
<evidence type="ECO:0000313" key="2">
    <source>
        <dbReference type="Proteomes" id="UP000078532"/>
    </source>
</evidence>
<sequence>MGVPKFDSPEEEIKKWLNHIALICLSEEFQELKKELEQVYSRAQVENYALVAFEDALYTFLAQEEEFPACRSETS</sequence>
<gene>
    <name evidence="1" type="ORF">A6M21_05200</name>
</gene>
<organism evidence="1 2">
    <name type="scientific">Desulfotomaculum copahuensis</name>
    <dbReference type="NCBI Taxonomy" id="1838280"/>
    <lineage>
        <taxon>Bacteria</taxon>
        <taxon>Bacillati</taxon>
        <taxon>Bacillota</taxon>
        <taxon>Clostridia</taxon>
        <taxon>Eubacteriales</taxon>
        <taxon>Desulfotomaculaceae</taxon>
        <taxon>Desulfotomaculum</taxon>
    </lineage>
</organism>
<name>A0A1B7LHW4_9FIRM</name>
<dbReference type="RefSeq" id="WP_066666612.1">
    <property type="nucleotide sequence ID" value="NZ_LYVF01000047.1"/>
</dbReference>
<proteinExistence type="predicted"/>
<dbReference type="Proteomes" id="UP000078532">
    <property type="component" value="Unassembled WGS sequence"/>
</dbReference>